<dbReference type="PANTHER" id="PTHR43581">
    <property type="entry name" value="ATP/GTP PHOSPHATASE"/>
    <property type="match status" value="1"/>
</dbReference>
<dbReference type="InterPro" id="IPR041685">
    <property type="entry name" value="AAA_GajA/Old/RecF-like"/>
</dbReference>
<keyword evidence="4" id="KW-1185">Reference proteome</keyword>
<dbReference type="Proteomes" id="UP000282957">
    <property type="component" value="Unassembled WGS sequence"/>
</dbReference>
<dbReference type="OrthoDB" id="9816534at2"/>
<evidence type="ECO:0000313" key="4">
    <source>
        <dbReference type="Proteomes" id="UP000282957"/>
    </source>
</evidence>
<protein>
    <submittedName>
        <fullName evidence="3">Uncharacterized protein</fullName>
    </submittedName>
</protein>
<dbReference type="Gene3D" id="3.40.50.300">
    <property type="entry name" value="P-loop containing nucleotide triphosphate hydrolases"/>
    <property type="match status" value="2"/>
</dbReference>
<dbReference type="CDD" id="cd00267">
    <property type="entry name" value="ABC_ATPase"/>
    <property type="match status" value="1"/>
</dbReference>
<dbReference type="PANTHER" id="PTHR43581:SF4">
    <property type="entry name" value="ATP_GTP PHOSPHATASE"/>
    <property type="match status" value="1"/>
</dbReference>
<organism evidence="3 4">
    <name type="scientific">Rhodovarius crocodyli</name>
    <dbReference type="NCBI Taxonomy" id="1979269"/>
    <lineage>
        <taxon>Bacteria</taxon>
        <taxon>Pseudomonadati</taxon>
        <taxon>Pseudomonadota</taxon>
        <taxon>Alphaproteobacteria</taxon>
        <taxon>Acetobacterales</taxon>
        <taxon>Roseomonadaceae</taxon>
        <taxon>Rhodovarius</taxon>
    </lineage>
</organism>
<dbReference type="Pfam" id="PF13304">
    <property type="entry name" value="AAA_21"/>
    <property type="match status" value="1"/>
</dbReference>
<reference evidence="3 4" key="1">
    <citation type="submission" date="2019-01" db="EMBL/GenBank/DDBJ databases">
        <authorList>
            <person name="Chen W.-M."/>
        </authorList>
    </citation>
    <scope>NUCLEOTIDE SEQUENCE [LARGE SCALE GENOMIC DNA]</scope>
    <source>
        <strain evidence="3 4">CCP-6</strain>
    </source>
</reference>
<dbReference type="SUPFAM" id="SSF52540">
    <property type="entry name" value="P-loop containing nucleoside triphosphate hydrolases"/>
    <property type="match status" value="1"/>
</dbReference>
<feature type="domain" description="ATPase AAA-type core" evidence="2">
    <location>
        <begin position="262"/>
        <end position="343"/>
    </location>
</feature>
<dbReference type="GO" id="GO:0005524">
    <property type="term" value="F:ATP binding"/>
    <property type="evidence" value="ECO:0007669"/>
    <property type="project" value="InterPro"/>
</dbReference>
<dbReference type="InterPro" id="IPR027417">
    <property type="entry name" value="P-loop_NTPase"/>
</dbReference>
<evidence type="ECO:0000313" key="3">
    <source>
        <dbReference type="EMBL" id="RVT99550.1"/>
    </source>
</evidence>
<evidence type="ECO:0000259" key="2">
    <source>
        <dbReference type="Pfam" id="PF13304"/>
    </source>
</evidence>
<name>A0A437MPH5_9PROT</name>
<sequence>MIHTVHLKNFKKFSDSVIKLHPNNITFAAGANNSGKSTLLQALAVWEFCKIVLQNEKGIESLLSGYSGQGLGISDDEFSPISIATLKHLWTNLKSQLPGKDGYSLSIQCDWSDASGKLKHLKISLALTNDRLFIKSENSNLSREDQIPTIAYLPTFAGIASRENKMSVAERRGMIGRGLAGGIIRNLLLDMHNDNINTRSMKRGERSKIKSSDLKIIRNSDPWEILQVTLGNLFSMNLIVDHFNDLFHTYIKIYSVKGKQEGYSFKKYSGYTPRDLMAEGSGFLQWLSVYVLALSQSNNILLLDEPDAHLHPLLQDQLINALAEIGSKSEKQIIMATHSTEILRWAESTKVLSFSNKTPKYLVDDNGKLSLFIGLGSEYSPKIDPLKKNKRMLIVENNSDFRILKIFSEILEVKWPSNLVVWPWNGGNKERKQLFIQLKKEIPDLKAIGIRDRDDLELAQVDPISLEDGSFSGKEPDMSLKTWRRRQIEGYIIYPPAIARAGGCDESEIISAMAAQALVIPDDFKSRDVASAILDARAKEIMEEVDNNINKLFKVDKFKVVSNFKKDEVPEDVSYLINEIVNMCN</sequence>
<feature type="domain" description="Endonuclease GajA/Old nuclease/RecF-like AAA" evidence="1">
    <location>
        <begin position="1"/>
        <end position="44"/>
    </location>
</feature>
<dbReference type="RefSeq" id="WP_127786444.1">
    <property type="nucleotide sequence ID" value="NZ_SACL01000001.1"/>
</dbReference>
<comment type="caution">
    <text evidence="3">The sequence shown here is derived from an EMBL/GenBank/DDBJ whole genome shotgun (WGS) entry which is preliminary data.</text>
</comment>
<dbReference type="GO" id="GO:0016887">
    <property type="term" value="F:ATP hydrolysis activity"/>
    <property type="evidence" value="ECO:0007669"/>
    <property type="project" value="InterPro"/>
</dbReference>
<evidence type="ECO:0000259" key="1">
    <source>
        <dbReference type="Pfam" id="PF13175"/>
    </source>
</evidence>
<accession>A0A437MPH5</accession>
<dbReference type="EMBL" id="SACL01000001">
    <property type="protein sequence ID" value="RVT99550.1"/>
    <property type="molecule type" value="Genomic_DNA"/>
</dbReference>
<gene>
    <name evidence="3" type="ORF">EOD42_05560</name>
</gene>
<proteinExistence type="predicted"/>
<dbReference type="Pfam" id="PF13175">
    <property type="entry name" value="AAA_15"/>
    <property type="match status" value="1"/>
</dbReference>
<dbReference type="InterPro" id="IPR003959">
    <property type="entry name" value="ATPase_AAA_core"/>
</dbReference>
<dbReference type="AlphaFoldDB" id="A0A437MPH5"/>
<dbReference type="InterPro" id="IPR051396">
    <property type="entry name" value="Bact_Antivir_Def_Nuclease"/>
</dbReference>